<keyword evidence="2" id="KW-0596">Phosphopantetheine</keyword>
<evidence type="ECO:0000313" key="5">
    <source>
        <dbReference type="EMBL" id="MDX6188097.1"/>
    </source>
</evidence>
<dbReference type="CDD" id="cd19531">
    <property type="entry name" value="LCL_NRPS-like"/>
    <property type="match status" value="2"/>
</dbReference>
<dbReference type="CDD" id="cd05930">
    <property type="entry name" value="A_NRPS"/>
    <property type="match status" value="2"/>
</dbReference>
<dbReference type="Gene3D" id="1.10.1200.10">
    <property type="entry name" value="ACP-like"/>
    <property type="match status" value="2"/>
</dbReference>
<dbReference type="Gene3D" id="3.30.300.30">
    <property type="match status" value="2"/>
</dbReference>
<dbReference type="Gene3D" id="3.30.559.30">
    <property type="entry name" value="Nonribosomal peptide synthetase, condensation domain"/>
    <property type="match status" value="2"/>
</dbReference>
<keyword evidence="6" id="KW-1185">Reference proteome</keyword>
<sequence>MKNEMINKLLSLGVQLKIIDGNLKVNAPKGVLTKELLEEIKEHKAYLISLISSNISISKAKVMESYPLTPTQYFMWFTHEYLGGNKAYNITSTLKLSGKLNATLLEKAFQKVVARHESLRTIFRKNQKEEIQQYIRTKEEANFKLQTIVSEDSSVVQLHNQIKKEYQKAFDLEKDLLLSATLLKRNEEEHILLFVLHHIIGDGWSLQILTREVMLVYNSLVHNQEIQLAELSIQYKDYSEWLHEKLASSEYHNKLEYWKQQFETNSPLLNLVPGKRPVMKTYNGNILQHEFSKSFLAALNTFGKEQQMTLFMLLVGGLNGLFSRYTGQSDITLGTTVAGREHSDIENQIGLYSNALPIRTQFDTEDSFLELMQKQKQTLIKAYENKEYPFTAFVNQLALPKDQSRSPLFDIMVLLQNHQGLELNDQKEIDGIVATEYSEIERGVSQLDISFVFVESEKGLTLNVEYNTDIYQENFIANLLQHFEAFVSSGLRKPEQAINAIEIVSPVEKNKLLNEFNTALTPYDSSLTVVNLIQSKAKEDPNQTALVHQGEEISYAQLETYSTKLANCLGQQFNIKKGDFVGIELERNPWMIIAILGVLKAGAVYVPIDPAYPEARKKYIQEDSGCKLIVNTQIIDEFKNNVEQYAETPVATIAQEDLAYVIYTSGSTGNPKGVQLTHESFVDYVLTFKNHFRLTAQDSVVQQASISFDTSIEEIFPILSSGGILFFHDEKGDFDALFKLCEQHKITVLSTNPYALQYLNDTYDQYNLGIRTLISGGDTLQADHVSNLWDKLAVFNTYGPTESTVCATYYQLTNKETVIPIGKPIVNRQVYIMESGATQLTPVGIVGELCISGKGIAAGYLNQPELTREKFVSNPFNSDSLLYRTGDLGYWMADGNIGFIGRKDQQIKIRGYRVELGEIEQALQEDKTVTTAVVLAKERAGEQVLVAYVVGANINIEALKNGLRTSLPDYMIPGFYVELETIPLTSNGKINKQALLAIEDLGVKNNEYVAPGNDLESQMVLLWEEILGISKIGITTSFFDLGGHSLKVIRLINKLEKLGYKLKVKDVFESPTILGIIAKLQLSASAQFSKIPEQEYYPVTSSQRRLWTLSQFEGGSAAYNIANVLELKGKLDLSLFQQSVDKLIDRHESLRTVFKADESGVLSQYILPAASVVCPIDVHHGLNEEALSAKITDHVNHAFDLGEAPLLKVEIISLNDAHHLLLFNLHHIVGDGWSMEILSREIVAQYNHLKQPTGIALPDLPIQYKDYAHWYNSAPNQEKLAESGSYWREQFAGNLPVLELLTTATRPKVKTYNGDSISHAFSIDFITKLKGFCQQHQATLFMAVMAGLNGLFYRYSGQTDIILGTPVAGRDYPDLEDQIGLYLNTLAIRTRFEVTDTYGSLVKKQKKVLLEGYENQSYPFDILVEELGLKRDLSRSALFDVMVVLHNQQDLFSKEETFEEITIAPYKKIQKNTSQFDLSFSFAEGKESLNLTLNYNTDIYTKGFVQKLIDYLERFISEGIEKPNDSIAKIDFVPSEEKKRLLHTYNATNRAYQENRTIVDLVNAQMRKTPDAIALVCEDKTITYKALSEKSNQLAHYLLEQYAVRPGDFVGIKVKRDEWLVIALLAVLKTGATYVPIDLNYPEERIAYIEQDSSCKITITEKVLHDFEQANIPVAELPEIKITSDSLAYIIYTSGSTGKPKGVMLTHDNAVAFLEWSKEEFAAADFDILYAATSHCFDLSVFEMFYPLSTGKKIRIITNGLAIVDYVDSDQKIFINTVPSVVDNLLEREISLKNVSVLNMAGEPIPIALSNALIKYPIEIRNLYGPSEDTTYSSCYRIEKKQEHSLPIGKPISNTRFYIVSEELALQGEGLIGEICISGKGLSVGYLNQPELTKDKFVPNPFDPGTVMYRTGDLGYWMPDQNIGFAGRKDDQIKIRGYRIELGEIEHALQEEETISNAVVLTKEHDGEKQIVAYLKGENIDMQQIRKSLSQKLPGYMLPTYSLLLDEIPLTANGKVDKTALLKLEIFKIKASDYVAPTSETEAKIAAIWQDILGLEKVGITDDFFELGGHSLKATELLSVLQKQFDVSINIQELFLRPTIQNLAMNIENVKWVEEIDNERSVKKILI</sequence>
<dbReference type="Pfam" id="PF00668">
    <property type="entry name" value="Condensation"/>
    <property type="match status" value="2"/>
</dbReference>
<dbReference type="InterPro" id="IPR020845">
    <property type="entry name" value="AMP-binding_CS"/>
</dbReference>
<dbReference type="SUPFAM" id="SSF52777">
    <property type="entry name" value="CoA-dependent acyltransferases"/>
    <property type="match status" value="4"/>
</dbReference>
<keyword evidence="3" id="KW-0597">Phosphoprotein</keyword>
<accession>A0ABU4R686</accession>
<dbReference type="Pfam" id="PF13193">
    <property type="entry name" value="AMP-binding_C"/>
    <property type="match status" value="1"/>
</dbReference>
<dbReference type="NCBIfam" id="NF003417">
    <property type="entry name" value="PRK04813.1"/>
    <property type="match status" value="2"/>
</dbReference>
<evidence type="ECO:0000256" key="1">
    <source>
        <dbReference type="ARBA" id="ARBA00001957"/>
    </source>
</evidence>
<dbReference type="Gene3D" id="2.30.38.10">
    <property type="entry name" value="Luciferase, Domain 3"/>
    <property type="match status" value="1"/>
</dbReference>
<dbReference type="Gene3D" id="3.40.50.980">
    <property type="match status" value="2"/>
</dbReference>
<dbReference type="RefSeq" id="WP_230002499.1">
    <property type="nucleotide sequence ID" value="NZ_CP087134.1"/>
</dbReference>
<dbReference type="InterPro" id="IPR042099">
    <property type="entry name" value="ANL_N_sf"/>
</dbReference>
<dbReference type="SUPFAM" id="SSF56801">
    <property type="entry name" value="Acetyl-CoA synthetase-like"/>
    <property type="match status" value="2"/>
</dbReference>
<dbReference type="Pfam" id="PF18563">
    <property type="entry name" value="TubC_N"/>
    <property type="match status" value="1"/>
</dbReference>
<dbReference type="InterPro" id="IPR045851">
    <property type="entry name" value="AMP-bd_C_sf"/>
</dbReference>
<dbReference type="EMBL" id="JAWXVI010000001">
    <property type="protein sequence ID" value="MDX6188097.1"/>
    <property type="molecule type" value="Genomic_DNA"/>
</dbReference>
<name>A0ABU4R686_9FLAO</name>
<dbReference type="SUPFAM" id="SSF47336">
    <property type="entry name" value="ACP-like"/>
    <property type="match status" value="2"/>
</dbReference>
<dbReference type="PROSITE" id="PS00012">
    <property type="entry name" value="PHOSPHOPANTETHEINE"/>
    <property type="match status" value="1"/>
</dbReference>
<dbReference type="Gene3D" id="1.10.10.1830">
    <property type="entry name" value="Non-ribosomal peptide synthase, adenylation domain"/>
    <property type="match status" value="1"/>
</dbReference>
<dbReference type="PROSITE" id="PS00455">
    <property type="entry name" value="AMP_BINDING"/>
    <property type="match status" value="2"/>
</dbReference>
<dbReference type="PROSITE" id="PS50075">
    <property type="entry name" value="CARRIER"/>
    <property type="match status" value="2"/>
</dbReference>
<evidence type="ECO:0000259" key="4">
    <source>
        <dbReference type="PROSITE" id="PS50075"/>
    </source>
</evidence>
<dbReference type="InterPro" id="IPR023213">
    <property type="entry name" value="CAT-like_dom_sf"/>
</dbReference>
<evidence type="ECO:0000256" key="2">
    <source>
        <dbReference type="ARBA" id="ARBA00022450"/>
    </source>
</evidence>
<dbReference type="InterPro" id="IPR006162">
    <property type="entry name" value="Ppantetheine_attach_site"/>
</dbReference>
<gene>
    <name evidence="5" type="ORF">SGQ83_01955</name>
</gene>
<protein>
    <submittedName>
        <fullName evidence="5">Non-ribosomal peptide synthetase</fullName>
    </submittedName>
</protein>
<proteinExistence type="predicted"/>
<comment type="cofactor">
    <cofactor evidence="1">
        <name>pantetheine 4'-phosphate</name>
        <dbReference type="ChEBI" id="CHEBI:47942"/>
    </cofactor>
</comment>
<feature type="domain" description="Carrier" evidence="4">
    <location>
        <begin position="1010"/>
        <end position="1084"/>
    </location>
</feature>
<reference evidence="5 6" key="1">
    <citation type="submission" date="2023-11" db="EMBL/GenBank/DDBJ databases">
        <title>Unpublished Manusciprt.</title>
        <authorList>
            <person name="Saticioglu I.B."/>
            <person name="Ay H."/>
            <person name="Ajmi N."/>
            <person name="Altun S."/>
            <person name="Duman M."/>
        </authorList>
    </citation>
    <scope>NUCLEOTIDE SEQUENCE [LARGE SCALE GENOMIC DNA]</scope>
    <source>
        <strain evidence="5 6">Fl-318</strain>
    </source>
</reference>
<dbReference type="InterPro" id="IPR009081">
    <property type="entry name" value="PP-bd_ACP"/>
</dbReference>
<organism evidence="5 6">
    <name type="scientific">Flavobacterium cupriresistens</name>
    <dbReference type="NCBI Taxonomy" id="2893885"/>
    <lineage>
        <taxon>Bacteria</taxon>
        <taxon>Pseudomonadati</taxon>
        <taxon>Bacteroidota</taxon>
        <taxon>Flavobacteriia</taxon>
        <taxon>Flavobacteriales</taxon>
        <taxon>Flavobacteriaceae</taxon>
        <taxon>Flavobacterium</taxon>
    </lineage>
</organism>
<dbReference type="PANTHER" id="PTHR45527:SF1">
    <property type="entry name" value="FATTY ACID SYNTHASE"/>
    <property type="match status" value="1"/>
</dbReference>
<evidence type="ECO:0000256" key="3">
    <source>
        <dbReference type="ARBA" id="ARBA00022553"/>
    </source>
</evidence>
<dbReference type="Gene3D" id="3.30.559.10">
    <property type="entry name" value="Chloramphenicol acetyltransferase-like domain"/>
    <property type="match status" value="2"/>
</dbReference>
<dbReference type="InterPro" id="IPR044894">
    <property type="entry name" value="TubC_N_sf"/>
</dbReference>
<dbReference type="InterPro" id="IPR041464">
    <property type="entry name" value="TubC_N"/>
</dbReference>
<evidence type="ECO:0000313" key="6">
    <source>
        <dbReference type="Proteomes" id="UP001273350"/>
    </source>
</evidence>
<dbReference type="InterPro" id="IPR000873">
    <property type="entry name" value="AMP-dep_synth/lig_dom"/>
</dbReference>
<comment type="caution">
    <text evidence="5">The sequence shown here is derived from an EMBL/GenBank/DDBJ whole genome shotgun (WGS) entry which is preliminary data.</text>
</comment>
<dbReference type="Gene3D" id="3.40.50.12780">
    <property type="entry name" value="N-terminal domain of ligase-like"/>
    <property type="match status" value="1"/>
</dbReference>
<dbReference type="InterPro" id="IPR010071">
    <property type="entry name" value="AA_adenyl_dom"/>
</dbReference>
<dbReference type="InterPro" id="IPR036736">
    <property type="entry name" value="ACP-like_sf"/>
</dbReference>
<feature type="domain" description="Carrier" evidence="4">
    <location>
        <begin position="2036"/>
        <end position="2111"/>
    </location>
</feature>
<dbReference type="InterPro" id="IPR025110">
    <property type="entry name" value="AMP-bd_C"/>
</dbReference>
<dbReference type="Pfam" id="PF00501">
    <property type="entry name" value="AMP-binding"/>
    <property type="match status" value="2"/>
</dbReference>
<dbReference type="PANTHER" id="PTHR45527">
    <property type="entry name" value="NONRIBOSOMAL PEPTIDE SYNTHETASE"/>
    <property type="match status" value="1"/>
</dbReference>
<dbReference type="InterPro" id="IPR001242">
    <property type="entry name" value="Condensation_dom"/>
</dbReference>
<dbReference type="Proteomes" id="UP001273350">
    <property type="component" value="Unassembled WGS sequence"/>
</dbReference>
<dbReference type="NCBIfam" id="TIGR01733">
    <property type="entry name" value="AA-adenyl-dom"/>
    <property type="match status" value="2"/>
</dbReference>
<dbReference type="Pfam" id="PF00550">
    <property type="entry name" value="PP-binding"/>
    <property type="match status" value="2"/>
</dbReference>